<protein>
    <submittedName>
        <fullName evidence="2">Uncharacterized protein</fullName>
    </submittedName>
</protein>
<feature type="transmembrane region" description="Helical" evidence="1">
    <location>
        <begin position="207"/>
        <end position="228"/>
    </location>
</feature>
<feature type="transmembrane region" description="Helical" evidence="1">
    <location>
        <begin position="7"/>
        <end position="27"/>
    </location>
</feature>
<evidence type="ECO:0000313" key="3">
    <source>
        <dbReference type="Proteomes" id="UP000029381"/>
    </source>
</evidence>
<name>A0A091C420_9ENTE</name>
<keyword evidence="1" id="KW-1133">Transmembrane helix</keyword>
<evidence type="ECO:0000313" key="2">
    <source>
        <dbReference type="EMBL" id="KFN92596.1"/>
    </source>
</evidence>
<keyword evidence="3" id="KW-1185">Reference proteome</keyword>
<proteinExistence type="predicted"/>
<keyword evidence="1" id="KW-0472">Membrane</keyword>
<gene>
    <name evidence="2" type="ORF">TMU3MR103_0397</name>
</gene>
<comment type="caution">
    <text evidence="2">The sequence shown here is derived from an EMBL/GenBank/DDBJ whole genome shotgun (WGS) entry which is preliminary data.</text>
</comment>
<evidence type="ECO:0000256" key="1">
    <source>
        <dbReference type="SAM" id="Phobius"/>
    </source>
</evidence>
<feature type="transmembrane region" description="Helical" evidence="1">
    <location>
        <begin position="89"/>
        <end position="110"/>
    </location>
</feature>
<feature type="transmembrane region" description="Helical" evidence="1">
    <location>
        <begin position="122"/>
        <end position="141"/>
    </location>
</feature>
<keyword evidence="1" id="KW-0812">Transmembrane</keyword>
<organism evidence="2 3">
    <name type="scientific">Tetragenococcus muriaticus 3MR10-3</name>
    <dbReference type="NCBI Taxonomy" id="1302648"/>
    <lineage>
        <taxon>Bacteria</taxon>
        <taxon>Bacillati</taxon>
        <taxon>Bacillota</taxon>
        <taxon>Bacilli</taxon>
        <taxon>Lactobacillales</taxon>
        <taxon>Enterococcaceae</taxon>
        <taxon>Tetragenococcus</taxon>
    </lineage>
</organism>
<reference evidence="2 3" key="1">
    <citation type="submission" date="2014-08" db="EMBL/GenBank/DDBJ databases">
        <title>Genome sequence of Tetragenococcus muriaticus.</title>
        <authorList>
            <person name="Chuea-nongthon C."/>
            <person name="Rodtong S."/>
            <person name="Yongsawatdigul J."/>
            <person name="Steele J.L."/>
            <person name="Liu X.-y."/>
            <person name="Speers J."/>
            <person name="Glasner J.D."/>
            <person name="Neeno-Eckwall E.C."/>
        </authorList>
    </citation>
    <scope>NUCLEOTIDE SEQUENCE [LARGE SCALE GENOMIC DNA]</scope>
    <source>
        <strain evidence="2 3">3MR10-3</strain>
    </source>
</reference>
<sequence length="286" mass="33153">MKKLSEFYYLLPIHLLCLAFFLNDFVIGSISEGSFSDIFVIIGVILTFPQIKKINYAQLLTFLIIMGIILSNIFLHLNFGGLSYEFSQSVSYVIKVPTYLLFFFNTYNFIIRNNLANKTLDLLSFYALIICILGIYINLAIPTGLPYEFLWAFTRQDAASYIFQGTSLIRMRSLASEPQYLGILLTTVLSLTYFNNIDFKIGKKKDLIITVCSFLTFSFSTIITLVFIKVIKIIKNDGLYKVINKKNYDLYICRYSSHYCFLGPILQYFYYSGVQFAKWGRYFRNS</sequence>
<accession>A0A091C420</accession>
<dbReference type="EMBL" id="JPVT01000041">
    <property type="protein sequence ID" value="KFN92596.1"/>
    <property type="molecule type" value="Genomic_DNA"/>
</dbReference>
<feature type="transmembrane region" description="Helical" evidence="1">
    <location>
        <begin position="33"/>
        <end position="49"/>
    </location>
</feature>
<dbReference type="PATRIC" id="fig|1302648.3.peg.385"/>
<dbReference type="Proteomes" id="UP000029381">
    <property type="component" value="Unassembled WGS sequence"/>
</dbReference>
<dbReference type="AlphaFoldDB" id="A0A091C420"/>
<feature type="transmembrane region" description="Helical" evidence="1">
    <location>
        <begin position="56"/>
        <end position="77"/>
    </location>
</feature>